<evidence type="ECO:0000313" key="1">
    <source>
        <dbReference type="EMBL" id="KAJ3503344.1"/>
    </source>
</evidence>
<dbReference type="OrthoDB" id="4538955at2759"/>
<sequence>MAARRSLPSNSIAIRQQINRLSYVKETAVVLSDEKQKKLDALKQKLRQKQAEAVLVDNPHGLPRKFAVLIGGHKAIKNIKDSQQFFYEGHTVRFPSFGQANHGLWINNSWIPPENVNISADKMVYTFTGSLNEQDGGGVIHGQMNFLSSSGLLIHNNKDVYAILLQPYATTYSIAVSANAGAVFSSGKSELTWDVTSSSWKNATWEADAGLLAFDTVSNDDPVEPMQVVELGITDNKSASPSVPPAFDFGLPAKESPGQYSAVFQENTDMTSYLVVRVLDPAVIPPPSSKRASSDVSSLFPLLLFINFDSMGDTFVGAYADAKQKVYAIKGQHTPSMISSQRSFIASALLSSDTLPESIDKPISTAPPSGFTSVEPIRGPFPTLSSPSSNLNLVGLLNLSPMRQDADGQWYDAVTKLMLKDFECGILNFMDEELYHTFIATH</sequence>
<protein>
    <submittedName>
        <fullName evidence="1">Uncharacterized protein</fullName>
    </submittedName>
</protein>
<name>A0A9W8JSJ6_9AGAR</name>
<proteinExistence type="predicted"/>
<keyword evidence="2" id="KW-1185">Reference proteome</keyword>
<reference evidence="1" key="1">
    <citation type="submission" date="2022-07" db="EMBL/GenBank/DDBJ databases">
        <title>Genome Sequence of Agrocybe chaxingu.</title>
        <authorList>
            <person name="Buettner E."/>
        </authorList>
    </citation>
    <scope>NUCLEOTIDE SEQUENCE</scope>
    <source>
        <strain evidence="1">MP-N11</strain>
    </source>
</reference>
<comment type="caution">
    <text evidence="1">The sequence shown here is derived from an EMBL/GenBank/DDBJ whole genome shotgun (WGS) entry which is preliminary data.</text>
</comment>
<gene>
    <name evidence="1" type="ORF">NLJ89_g8481</name>
</gene>
<evidence type="ECO:0000313" key="2">
    <source>
        <dbReference type="Proteomes" id="UP001148786"/>
    </source>
</evidence>
<accession>A0A9W8JSJ6</accession>
<dbReference type="Proteomes" id="UP001148786">
    <property type="component" value="Unassembled WGS sequence"/>
</dbReference>
<dbReference type="AlphaFoldDB" id="A0A9W8JSJ6"/>
<dbReference type="EMBL" id="JANKHO010001155">
    <property type="protein sequence ID" value="KAJ3503344.1"/>
    <property type="molecule type" value="Genomic_DNA"/>
</dbReference>
<organism evidence="1 2">
    <name type="scientific">Agrocybe chaxingu</name>
    <dbReference type="NCBI Taxonomy" id="84603"/>
    <lineage>
        <taxon>Eukaryota</taxon>
        <taxon>Fungi</taxon>
        <taxon>Dikarya</taxon>
        <taxon>Basidiomycota</taxon>
        <taxon>Agaricomycotina</taxon>
        <taxon>Agaricomycetes</taxon>
        <taxon>Agaricomycetidae</taxon>
        <taxon>Agaricales</taxon>
        <taxon>Agaricineae</taxon>
        <taxon>Strophariaceae</taxon>
        <taxon>Agrocybe</taxon>
    </lineage>
</organism>